<keyword evidence="7" id="KW-0809">Transit peptide</keyword>
<dbReference type="GO" id="GO:0032543">
    <property type="term" value="P:mitochondrial translation"/>
    <property type="evidence" value="ECO:0007669"/>
    <property type="project" value="InterPro"/>
</dbReference>
<dbReference type="OrthoDB" id="185373at2759"/>
<dbReference type="InterPro" id="IPR002885">
    <property type="entry name" value="PPR_rpt"/>
</dbReference>
<keyword evidence="8" id="KW-0689">Ribosomal protein</keyword>
<dbReference type="CTD" id="55037"/>
<keyword evidence="14" id="KW-1185">Reference proteome</keyword>
<evidence type="ECO:0000256" key="9">
    <source>
        <dbReference type="ARBA" id="ARBA00023128"/>
    </source>
</evidence>
<dbReference type="GO" id="GO:0005739">
    <property type="term" value="C:mitochondrion"/>
    <property type="evidence" value="ECO:0007669"/>
    <property type="project" value="UniProtKB-SubCell"/>
</dbReference>
<dbReference type="Pfam" id="PF22330">
    <property type="entry name" value="Rib_mS39_PPR"/>
    <property type="match status" value="1"/>
</dbReference>
<evidence type="ECO:0000256" key="6">
    <source>
        <dbReference type="ARBA" id="ARBA00022884"/>
    </source>
</evidence>
<dbReference type="GeneTree" id="ENSGT00390000016876"/>
<dbReference type="InterPro" id="IPR055063">
    <property type="entry name" value="Rib_mS39_PPR"/>
</dbReference>
<comment type="subcellular location">
    <subcellularLocation>
        <location evidence="1">Mitochondrion</location>
    </subcellularLocation>
</comment>
<evidence type="ECO:0000256" key="12">
    <source>
        <dbReference type="SAM" id="MobiDB-lite"/>
    </source>
</evidence>
<keyword evidence="3" id="KW-0699">rRNA-binding</keyword>
<dbReference type="GO" id="GO:1990904">
    <property type="term" value="C:ribonucleoprotein complex"/>
    <property type="evidence" value="ECO:0007669"/>
    <property type="project" value="UniProtKB-KW"/>
</dbReference>
<feature type="region of interest" description="Disordered" evidence="12">
    <location>
        <begin position="197"/>
        <end position="228"/>
    </location>
</feature>
<name>A0A3B3RRB1_9TELE</name>
<keyword evidence="9" id="KW-0496">Mitochondrion</keyword>
<evidence type="ECO:0000313" key="13">
    <source>
        <dbReference type="Ensembl" id="ENSPKIP00000021039.1"/>
    </source>
</evidence>
<evidence type="ECO:0000313" key="14">
    <source>
        <dbReference type="Proteomes" id="UP000261540"/>
    </source>
</evidence>
<dbReference type="AlphaFoldDB" id="A0A3B3RRB1"/>
<keyword evidence="6" id="KW-0694">RNA-binding</keyword>
<dbReference type="Gene3D" id="1.25.40.10">
    <property type="entry name" value="Tetratricopeptide repeat domain"/>
    <property type="match status" value="2"/>
</dbReference>
<evidence type="ECO:0000256" key="2">
    <source>
        <dbReference type="ARBA" id="ARBA00008551"/>
    </source>
</evidence>
<dbReference type="GO" id="GO:0019843">
    <property type="term" value="F:rRNA binding"/>
    <property type="evidence" value="ECO:0007669"/>
    <property type="project" value="UniProtKB-KW"/>
</dbReference>
<accession>A0A3B3RRB1</accession>
<keyword evidence="4" id="KW-0677">Repeat</keyword>
<evidence type="ECO:0000256" key="5">
    <source>
        <dbReference type="ARBA" id="ARBA00022845"/>
    </source>
</evidence>
<dbReference type="GO" id="GO:0043024">
    <property type="term" value="F:ribosomal small subunit binding"/>
    <property type="evidence" value="ECO:0007669"/>
    <property type="project" value="InterPro"/>
</dbReference>
<reference evidence="13" key="2">
    <citation type="submission" date="2025-09" db="UniProtKB">
        <authorList>
            <consortium name="Ensembl"/>
        </authorList>
    </citation>
    <scope>IDENTIFICATION</scope>
</reference>
<keyword evidence="5" id="KW-0810">Translation regulation</keyword>
<proteinExistence type="inferred from homology"/>
<evidence type="ECO:0000256" key="1">
    <source>
        <dbReference type="ARBA" id="ARBA00004173"/>
    </source>
</evidence>
<evidence type="ECO:0000256" key="3">
    <source>
        <dbReference type="ARBA" id="ARBA00022730"/>
    </source>
</evidence>
<dbReference type="RefSeq" id="XP_023655694.1">
    <property type="nucleotide sequence ID" value="XM_023799926.2"/>
</dbReference>
<dbReference type="Ensembl" id="ENSPKIT00000001665.1">
    <property type="protein sequence ID" value="ENSPKIP00000021039.1"/>
    <property type="gene ID" value="ENSPKIG00000005592.1"/>
</dbReference>
<evidence type="ECO:0000256" key="7">
    <source>
        <dbReference type="ARBA" id="ARBA00022946"/>
    </source>
</evidence>
<evidence type="ECO:0000256" key="11">
    <source>
        <dbReference type="ARBA" id="ARBA00035134"/>
    </source>
</evidence>
<dbReference type="GO" id="GO:0006417">
    <property type="term" value="P:regulation of translation"/>
    <property type="evidence" value="ECO:0007669"/>
    <property type="project" value="UniProtKB-KW"/>
</dbReference>
<comment type="similarity">
    <text evidence="2">Belongs to the mitochondrion-specific ribosomal protein mS39 family.</text>
</comment>
<evidence type="ECO:0000256" key="4">
    <source>
        <dbReference type="ARBA" id="ARBA00022737"/>
    </source>
</evidence>
<reference evidence="13" key="1">
    <citation type="submission" date="2025-08" db="UniProtKB">
        <authorList>
            <consortium name="Ensembl"/>
        </authorList>
    </citation>
    <scope>IDENTIFICATION</scope>
</reference>
<dbReference type="PANTHER" id="PTHR16276">
    <property type="entry name" value="PENTATRICOPEPTIDE REPEAT DOMAIN-CONTAINING PROTEIN 3"/>
    <property type="match status" value="1"/>
</dbReference>
<dbReference type="PANTHER" id="PTHR16276:SF1">
    <property type="entry name" value="SMALL RIBOSOMAL SUBUNIT PROTEIN MS39"/>
    <property type="match status" value="1"/>
</dbReference>
<feature type="compositionally biased region" description="Acidic residues" evidence="12">
    <location>
        <begin position="198"/>
        <end position="216"/>
    </location>
</feature>
<organism evidence="13 14">
    <name type="scientific">Paramormyrops kingsleyae</name>
    <dbReference type="NCBI Taxonomy" id="1676925"/>
    <lineage>
        <taxon>Eukaryota</taxon>
        <taxon>Metazoa</taxon>
        <taxon>Chordata</taxon>
        <taxon>Craniata</taxon>
        <taxon>Vertebrata</taxon>
        <taxon>Euteleostomi</taxon>
        <taxon>Actinopterygii</taxon>
        <taxon>Neopterygii</taxon>
        <taxon>Teleostei</taxon>
        <taxon>Osteoglossocephala</taxon>
        <taxon>Osteoglossomorpha</taxon>
        <taxon>Osteoglossiformes</taxon>
        <taxon>Mormyridae</taxon>
        <taxon>Paramormyrops</taxon>
    </lineage>
</organism>
<dbReference type="GO" id="GO:0005840">
    <property type="term" value="C:ribosome"/>
    <property type="evidence" value="ECO:0007669"/>
    <property type="project" value="UniProtKB-KW"/>
</dbReference>
<evidence type="ECO:0000256" key="10">
    <source>
        <dbReference type="ARBA" id="ARBA00023274"/>
    </source>
</evidence>
<sequence length="673" mass="75671">MAALCGGVVGSSFCRNHQLFRLLHKSFIGRLGCNHVAAQHTAPSETGSAQEIIIPRKKKWNEEAVLQALASTVNRDPTASHYRFQDDAFLTPKTSSEFKLFSQSQEAGKNAAEYVVNTYPKYFTKDYAEPHVPCLMPDTLKPQVSDVSEGALKELIQLRKVRQAVSMYDQLLQAGTAVSLEMTNDLLDLICFYGDQDPQQEETPDQEKSEDGEEQELPPKSRRGRSRKLEVWRKDNNAERIFNLMAERSERSYSALIRGMVKYGAQLKAFDLYADMLNNRMSVDVNTFNALIIAAPEVRQKYNEKWELIVEILKQMKEQGMRPSLLTFNAVLKSSRRCGPAGRMQALQTLSEMKAVGIEPSLASYNHILAAFYRTVFGPSASFSNVSSDILHKVMDEVSGKSFIARDPDDVHFFNYGMKICCSLKDLGLAYRLHQLLGVGDNWRFLGSPSQEAHYYGRFFHLICMMETVDTVLLWYRDLVPSLFYPNSGAMRDVLQALDTDNRLDLIPEIWKDIKRLGLSNKAGDLVEEVLSLMARDKHSPEVHESFAECALEVKATYGSGEQGQVTLDWTASALGNIASILLAAGRTKQAWDMLPLFKANNRVPAEKLLDDFLSSAMLRGDPQRAVTLVQLSASFSLPATARLAQRVQQECELNEEHKTLLVELEALSHDKD</sequence>
<dbReference type="GeneID" id="111837671"/>
<dbReference type="KEGG" id="pki:111837671"/>
<dbReference type="STRING" id="1676925.ENSPKIP00000021039"/>
<protein>
    <recommendedName>
        <fullName evidence="11">Small ribosomal subunit protein mS39</fullName>
    </recommendedName>
</protein>
<keyword evidence="10" id="KW-0687">Ribonucleoprotein</keyword>
<dbReference type="Pfam" id="PF13812">
    <property type="entry name" value="PPR_3"/>
    <property type="match status" value="2"/>
</dbReference>
<dbReference type="Proteomes" id="UP000261540">
    <property type="component" value="Unplaced"/>
</dbReference>
<dbReference type="InterPro" id="IPR011990">
    <property type="entry name" value="TPR-like_helical_dom_sf"/>
</dbReference>
<evidence type="ECO:0000256" key="8">
    <source>
        <dbReference type="ARBA" id="ARBA00022980"/>
    </source>
</evidence>
<dbReference type="InterPro" id="IPR037387">
    <property type="entry name" value="PTCD3"/>
</dbReference>